<keyword evidence="2" id="KW-1185">Reference proteome</keyword>
<protein>
    <submittedName>
        <fullName evidence="1">(apollo) hypothetical protein</fullName>
    </submittedName>
</protein>
<evidence type="ECO:0000313" key="1">
    <source>
        <dbReference type="EMBL" id="CAG5029096.1"/>
    </source>
</evidence>
<evidence type="ECO:0000313" key="2">
    <source>
        <dbReference type="Proteomes" id="UP000691718"/>
    </source>
</evidence>
<dbReference type="OrthoDB" id="6931282at2759"/>
<name>A0A8S3XKZ3_PARAO</name>
<proteinExistence type="predicted"/>
<gene>
    <name evidence="1" type="ORF">PAPOLLO_LOCUS19168</name>
</gene>
<accession>A0A8S3XKZ3</accession>
<dbReference type="AlphaFoldDB" id="A0A8S3XKZ3"/>
<organism evidence="1 2">
    <name type="scientific">Parnassius apollo</name>
    <name type="common">Apollo butterfly</name>
    <name type="synonym">Papilio apollo</name>
    <dbReference type="NCBI Taxonomy" id="110799"/>
    <lineage>
        <taxon>Eukaryota</taxon>
        <taxon>Metazoa</taxon>
        <taxon>Ecdysozoa</taxon>
        <taxon>Arthropoda</taxon>
        <taxon>Hexapoda</taxon>
        <taxon>Insecta</taxon>
        <taxon>Pterygota</taxon>
        <taxon>Neoptera</taxon>
        <taxon>Endopterygota</taxon>
        <taxon>Lepidoptera</taxon>
        <taxon>Glossata</taxon>
        <taxon>Ditrysia</taxon>
        <taxon>Papilionoidea</taxon>
        <taxon>Papilionidae</taxon>
        <taxon>Parnassiinae</taxon>
        <taxon>Parnassini</taxon>
        <taxon>Parnassius</taxon>
        <taxon>Parnassius</taxon>
    </lineage>
</organism>
<sequence length="194" mass="22413">MAELNLEILNTDSNPTFAAYRMGKLCSSIIDITVCSASLINKIKNWRVDETFSTLLNHKPILYVLNLENSVPQKTITSMRKFDTRKANWAVFKQELTTELSSNQVNKEIIGKIKTTQDLDIMIDKYTQCISSACTKAIPLITKQAKKVAAIWCTRELKLKKEEIIRIRRRIRNAHPKRRNCVIDLNLKAREEYI</sequence>
<comment type="caution">
    <text evidence="1">The sequence shown here is derived from an EMBL/GenBank/DDBJ whole genome shotgun (WGS) entry which is preliminary data.</text>
</comment>
<dbReference type="EMBL" id="CAJQZP010001202">
    <property type="protein sequence ID" value="CAG5029096.1"/>
    <property type="molecule type" value="Genomic_DNA"/>
</dbReference>
<dbReference type="Proteomes" id="UP000691718">
    <property type="component" value="Unassembled WGS sequence"/>
</dbReference>
<reference evidence="1" key="1">
    <citation type="submission" date="2021-04" db="EMBL/GenBank/DDBJ databases">
        <authorList>
            <person name="Tunstrom K."/>
        </authorList>
    </citation>
    <scope>NUCLEOTIDE SEQUENCE</scope>
</reference>